<reference evidence="2 3" key="1">
    <citation type="journal article" date="2012" name="J. Bacteriol.">
        <title>Genome sequence of the cycloprodigiosin-producing bacterial strain Pseudoalteromonas rubra ATCC 29570(T).</title>
        <authorList>
            <person name="Xie B.B."/>
            <person name="Shu Y.L."/>
            <person name="Qin Q.L."/>
            <person name="Rong J.C."/>
            <person name="Zhang X.Y."/>
            <person name="Chen X.L."/>
            <person name="Zhou B.C."/>
            <person name="Zhang Y.Z."/>
        </authorList>
    </citation>
    <scope>NUCLEOTIDE SEQUENCE [LARGE SCALE GENOMIC DNA]</scope>
    <source>
        <strain evidence="2 3">DSM 6842</strain>
    </source>
</reference>
<proteinExistence type="predicted"/>
<evidence type="ECO:0000256" key="1">
    <source>
        <dbReference type="SAM" id="Phobius"/>
    </source>
</evidence>
<keyword evidence="1" id="KW-0472">Membrane</keyword>
<evidence type="ECO:0000313" key="2">
    <source>
        <dbReference type="EMBL" id="KAF7785837.1"/>
    </source>
</evidence>
<organism evidence="2 3">
    <name type="scientific">Pseudoalteromonas rubra</name>
    <dbReference type="NCBI Taxonomy" id="43658"/>
    <lineage>
        <taxon>Bacteria</taxon>
        <taxon>Pseudomonadati</taxon>
        <taxon>Pseudomonadota</taxon>
        <taxon>Gammaproteobacteria</taxon>
        <taxon>Alteromonadales</taxon>
        <taxon>Pseudoalteromonadaceae</taxon>
        <taxon>Pseudoalteromonas</taxon>
    </lineage>
</organism>
<keyword evidence="1" id="KW-0812">Transmembrane</keyword>
<dbReference type="RefSeq" id="WP_010384744.1">
    <property type="nucleotide sequence ID" value="NZ_AHCD03000035.1"/>
</dbReference>
<dbReference type="EMBL" id="AHCD03000035">
    <property type="protein sequence ID" value="KAF7785837.1"/>
    <property type="molecule type" value="Genomic_DNA"/>
</dbReference>
<feature type="transmembrane region" description="Helical" evidence="1">
    <location>
        <begin position="35"/>
        <end position="54"/>
    </location>
</feature>
<accession>A0A8T0C500</accession>
<evidence type="ECO:0000313" key="3">
    <source>
        <dbReference type="Proteomes" id="UP000016480"/>
    </source>
</evidence>
<sequence>MDYKHTQIGTAILAVMGTSALVLAYSAIVKPADNANFAFLVVGVVAILFSSLTIKIGEGQIRWFFGPGFWRKSLDYTQIDSAIIIKTKWYNGLGICLLSTGWLYNVSGLDAVELKLKDGTTVSLGTNEPEKLLETIKKALES</sequence>
<feature type="transmembrane region" description="Helical" evidence="1">
    <location>
        <begin position="12"/>
        <end position="29"/>
    </location>
</feature>
<keyword evidence="1" id="KW-1133">Transmembrane helix</keyword>
<gene>
    <name evidence="2" type="ORF">PRUB_a0231</name>
</gene>
<dbReference type="Proteomes" id="UP000016480">
    <property type="component" value="Unassembled WGS sequence"/>
</dbReference>
<protein>
    <submittedName>
        <fullName evidence="2">Uncharacterized protein</fullName>
    </submittedName>
</protein>
<dbReference type="GeneID" id="61358044"/>
<comment type="caution">
    <text evidence="2">The sequence shown here is derived from an EMBL/GenBank/DDBJ whole genome shotgun (WGS) entry which is preliminary data.</text>
</comment>
<name>A0A8T0C500_9GAMM</name>
<dbReference type="AlphaFoldDB" id="A0A8T0C500"/>